<dbReference type="EMBL" id="AAGSMQ010000002">
    <property type="protein sequence ID" value="EBR5099366.1"/>
    <property type="molecule type" value="Genomic_DNA"/>
</dbReference>
<organism evidence="2">
    <name type="scientific">Salmonella enterica</name>
    <name type="common">Salmonella choleraesuis</name>
    <dbReference type="NCBI Taxonomy" id="28901"/>
    <lineage>
        <taxon>Bacteria</taxon>
        <taxon>Pseudomonadati</taxon>
        <taxon>Pseudomonadota</taxon>
        <taxon>Gammaproteobacteria</taxon>
        <taxon>Enterobacterales</taxon>
        <taxon>Enterobacteriaceae</taxon>
        <taxon>Salmonella</taxon>
    </lineage>
</organism>
<evidence type="ECO:0000259" key="1">
    <source>
        <dbReference type="Pfam" id="PF14301"/>
    </source>
</evidence>
<dbReference type="InterPro" id="IPR025484">
    <property type="entry name" value="DUF4376"/>
</dbReference>
<dbReference type="AlphaFoldDB" id="A0A5U7RQQ7"/>
<protein>
    <submittedName>
        <fullName evidence="2">DUF4376 domain-containing protein</fullName>
    </submittedName>
</protein>
<accession>A0A5U7RQQ7</accession>
<sequence>MKILAAKDGVYTESGMINALIHFEGFDDFVPFTASPDDTEGYGQEIFAELKAGKYGPVQPFTVTPQMIQAAKEQKHGEITAWRDAQEDGNYPFTLNGHRWDCGKASQTRLAPVTAMAKAGKLPPGFFWTDADNIDVPVTAEELIALEAAMQQNMVIEGFKIHERQRQMKEEVDKLTDYKAIKDYVPGWPEGS</sequence>
<evidence type="ECO:0000313" key="2">
    <source>
        <dbReference type="EMBL" id="EBR5099366.1"/>
    </source>
</evidence>
<feature type="domain" description="DUF4376" evidence="1">
    <location>
        <begin position="70"/>
        <end position="184"/>
    </location>
</feature>
<reference evidence="2" key="1">
    <citation type="submission" date="2018-07" db="EMBL/GenBank/DDBJ databases">
        <authorList>
            <consortium name="PulseNet: The National Subtyping Network for Foodborne Disease Surveillance"/>
            <person name="Tarr C.L."/>
            <person name="Trees E."/>
            <person name="Katz L.S."/>
            <person name="Carleton-Romer H.A."/>
            <person name="Stroika S."/>
            <person name="Kucerova Z."/>
            <person name="Roache K.F."/>
            <person name="Sabol A.L."/>
            <person name="Besser J."/>
            <person name="Gerner-Smidt P."/>
        </authorList>
    </citation>
    <scope>NUCLEOTIDE SEQUENCE</scope>
    <source>
        <strain evidence="2">PNUSAS007347</strain>
    </source>
</reference>
<proteinExistence type="predicted"/>
<dbReference type="Pfam" id="PF14301">
    <property type="entry name" value="DUF4376"/>
    <property type="match status" value="1"/>
</dbReference>
<name>A0A5U7RQQ7_SALER</name>
<comment type="caution">
    <text evidence="2">The sequence shown here is derived from an EMBL/GenBank/DDBJ whole genome shotgun (WGS) entry which is preliminary data.</text>
</comment>
<gene>
    <name evidence="2" type="ORF">B2O45_03990</name>
</gene>